<dbReference type="PANTHER" id="PTHR36442:SF1">
    <property type="entry name" value="CYCLIC-DI-AMP PHOSPHODIESTERASE PGPH"/>
    <property type="match status" value="1"/>
</dbReference>
<dbReference type="EMBL" id="UAWT01000048">
    <property type="protein sequence ID" value="SQC71948.1"/>
    <property type="molecule type" value="Genomic_DNA"/>
</dbReference>
<keyword evidence="1" id="KW-0472">Membrane</keyword>
<dbReference type="STRING" id="1214117.LFLEISCH_10184"/>
<keyword evidence="1" id="KW-1133">Transmembrane helix</keyword>
<accession>A0A2X3GUD0</accession>
<dbReference type="PANTHER" id="PTHR36442">
    <property type="entry name" value="CYCLIC-DI-AMP PHOSPHODIESTERASE PGPH"/>
    <property type="match status" value="1"/>
</dbReference>
<name>A0A2X3GUD0_9LIST</name>
<feature type="domain" description="Metal-dependent phosphohydrolase 7TM extracellular" evidence="2">
    <location>
        <begin position="46"/>
        <end position="199"/>
    </location>
</feature>
<evidence type="ECO:0000313" key="3">
    <source>
        <dbReference type="EMBL" id="SQC71948.1"/>
    </source>
</evidence>
<evidence type="ECO:0000313" key="4">
    <source>
        <dbReference type="Proteomes" id="UP000250257"/>
    </source>
</evidence>
<gene>
    <name evidence="3" type="ORF">NCTC13940_02659</name>
</gene>
<dbReference type="InterPro" id="IPR011624">
    <property type="entry name" value="Metal-dep_PHydrolase_7TM_extra"/>
</dbReference>
<reference evidence="3 4" key="1">
    <citation type="submission" date="2018-06" db="EMBL/GenBank/DDBJ databases">
        <authorList>
            <consortium name="Pathogen Informatics"/>
            <person name="Doyle S."/>
        </authorList>
    </citation>
    <scope>NUCLEOTIDE SEQUENCE [LARGE SCALE GENOMIC DNA]</scope>
    <source>
        <strain evidence="3 4">NCTC13940</strain>
    </source>
</reference>
<evidence type="ECO:0000259" key="2">
    <source>
        <dbReference type="Pfam" id="PF07697"/>
    </source>
</evidence>
<dbReference type="InterPro" id="IPR052722">
    <property type="entry name" value="PgpH_phosphodiesterase"/>
</dbReference>
<organism evidence="3 4">
    <name type="scientific">Listeria fleischmannii subsp. fleischmannii</name>
    <dbReference type="NCBI Taxonomy" id="1671902"/>
    <lineage>
        <taxon>Bacteria</taxon>
        <taxon>Bacillati</taxon>
        <taxon>Bacillota</taxon>
        <taxon>Bacilli</taxon>
        <taxon>Bacillales</taxon>
        <taxon>Listeriaceae</taxon>
        <taxon>Listeria</taxon>
    </lineage>
</organism>
<dbReference type="AlphaFoldDB" id="A0A2X3GUD0"/>
<proteinExistence type="predicted"/>
<dbReference type="Proteomes" id="UP000250257">
    <property type="component" value="Unassembled WGS sequence"/>
</dbReference>
<dbReference type="Pfam" id="PF07697">
    <property type="entry name" value="7TMR-HDED"/>
    <property type="match status" value="1"/>
</dbReference>
<keyword evidence="1" id="KW-0812">Transmembrane</keyword>
<feature type="transmembrane region" description="Helical" evidence="1">
    <location>
        <begin position="17"/>
        <end position="37"/>
    </location>
</feature>
<evidence type="ECO:0000256" key="1">
    <source>
        <dbReference type="SAM" id="Phobius"/>
    </source>
</evidence>
<protein>
    <submittedName>
        <fullName evidence="3">7TM-HD extracellular</fullName>
    </submittedName>
</protein>
<sequence length="224" mass="25576">MVKQKWQDVYSKNKEKLFIPLIIAVLFLSAYVLLIQVTKPESYQAKLFSVSEKTIRSPQTVVDTKKTAEEKRKASEEIEDVYVFNRETAENQVAFMQSIFDYIDEVRTETASAEKKAKKEADENNAAAPKKITDASKLASFKSKLVGDHAGNITENVSDATFINLLNASQTDLKAIQDQVITEVEETMESRIRETNLNTKKFKRVMILNSHRCHLVIKRQLNRS</sequence>